<dbReference type="EMBL" id="MCFJ01000008">
    <property type="protein sequence ID" value="ORY63412.1"/>
    <property type="molecule type" value="Genomic_DNA"/>
</dbReference>
<dbReference type="STRING" id="1141098.A0A1Y2DVU0"/>
<dbReference type="Proteomes" id="UP000193689">
    <property type="component" value="Unassembled WGS sequence"/>
</dbReference>
<evidence type="ECO:0000256" key="1">
    <source>
        <dbReference type="RuleBase" id="RU363098"/>
    </source>
</evidence>
<gene>
    <name evidence="4" type="ORF">BCR38DRAFT_344486</name>
</gene>
<accession>A0A1Y2DVU0</accession>
<keyword evidence="1" id="KW-0696">RNA-directed RNA polymerase</keyword>
<feature type="domain" description="RDRP core" evidence="3">
    <location>
        <begin position="479"/>
        <end position="1128"/>
    </location>
</feature>
<dbReference type="EC" id="2.7.7.48" evidence="1"/>
<evidence type="ECO:0000259" key="3">
    <source>
        <dbReference type="Pfam" id="PF05183"/>
    </source>
</evidence>
<keyword evidence="5" id="KW-1185">Reference proteome</keyword>
<dbReference type="GO" id="GO:0003968">
    <property type="term" value="F:RNA-directed RNA polymerase activity"/>
    <property type="evidence" value="ECO:0007669"/>
    <property type="project" value="UniProtKB-KW"/>
</dbReference>
<dbReference type="GeneID" id="63772320"/>
<dbReference type="PANTHER" id="PTHR23079">
    <property type="entry name" value="RNA-DEPENDENT RNA POLYMERASE"/>
    <property type="match status" value="1"/>
</dbReference>
<dbReference type="InterPro" id="IPR057596">
    <property type="entry name" value="RDRP_core"/>
</dbReference>
<comment type="similarity">
    <text evidence="1">Belongs to the RdRP family.</text>
</comment>
<comment type="catalytic activity">
    <reaction evidence="1">
        <text>RNA(n) + a ribonucleoside 5'-triphosphate = RNA(n+1) + diphosphate</text>
        <dbReference type="Rhea" id="RHEA:21248"/>
        <dbReference type="Rhea" id="RHEA-COMP:14527"/>
        <dbReference type="Rhea" id="RHEA-COMP:17342"/>
        <dbReference type="ChEBI" id="CHEBI:33019"/>
        <dbReference type="ChEBI" id="CHEBI:61557"/>
        <dbReference type="ChEBI" id="CHEBI:140395"/>
        <dbReference type="EC" id="2.7.7.48"/>
    </reaction>
</comment>
<protein>
    <recommendedName>
        <fullName evidence="1">RNA-dependent RNA polymerase</fullName>
        <ecNumber evidence="1">2.7.7.48</ecNumber>
    </recommendedName>
</protein>
<keyword evidence="1" id="KW-0548">Nucleotidyltransferase</keyword>
<dbReference type="Gene3D" id="1.10.8.790">
    <property type="entry name" value="RNA-dependent RNA polymerase, slab domain, helical subdomain-like"/>
    <property type="match status" value="1"/>
</dbReference>
<dbReference type="OrthoDB" id="10055769at2759"/>
<evidence type="ECO:0000313" key="5">
    <source>
        <dbReference type="Proteomes" id="UP000193689"/>
    </source>
</evidence>
<feature type="compositionally biased region" description="Polar residues" evidence="2">
    <location>
        <begin position="197"/>
        <end position="207"/>
    </location>
</feature>
<keyword evidence="1" id="KW-0694">RNA-binding</keyword>
<reference evidence="4 5" key="1">
    <citation type="submission" date="2016-07" db="EMBL/GenBank/DDBJ databases">
        <title>Pervasive Adenine N6-methylation of Active Genes in Fungi.</title>
        <authorList>
            <consortium name="DOE Joint Genome Institute"/>
            <person name="Mondo S.J."/>
            <person name="Dannebaum R.O."/>
            <person name="Kuo R.C."/>
            <person name="Labutti K."/>
            <person name="Haridas S."/>
            <person name="Kuo A."/>
            <person name="Salamov A."/>
            <person name="Ahrendt S.R."/>
            <person name="Lipzen A."/>
            <person name="Sullivan W."/>
            <person name="Andreopoulos W.B."/>
            <person name="Clum A."/>
            <person name="Lindquist E."/>
            <person name="Daum C."/>
            <person name="Ramamoorthy G.K."/>
            <person name="Gryganskyi A."/>
            <person name="Culley D."/>
            <person name="Magnuson J.K."/>
            <person name="James T.Y."/>
            <person name="O'Malley M.A."/>
            <person name="Stajich J.E."/>
            <person name="Spatafora J.W."/>
            <person name="Visel A."/>
            <person name="Grigoriev I.V."/>
        </authorList>
    </citation>
    <scope>NUCLEOTIDE SEQUENCE [LARGE SCALE GENOMIC DNA]</scope>
    <source>
        <strain evidence="4 5">CBS 129021</strain>
    </source>
</reference>
<proteinExistence type="inferred from homology"/>
<dbReference type="Pfam" id="PF05183">
    <property type="entry name" value="RdRP"/>
    <property type="match status" value="1"/>
</dbReference>
<evidence type="ECO:0000256" key="2">
    <source>
        <dbReference type="SAM" id="MobiDB-lite"/>
    </source>
</evidence>
<dbReference type="GO" id="GO:0031380">
    <property type="term" value="C:nuclear RNA-directed RNA polymerase complex"/>
    <property type="evidence" value="ECO:0007669"/>
    <property type="project" value="TreeGrafter"/>
</dbReference>
<keyword evidence="1" id="KW-0808">Transferase</keyword>
<feature type="region of interest" description="Disordered" evidence="2">
    <location>
        <begin position="349"/>
        <end position="369"/>
    </location>
</feature>
<dbReference type="RefSeq" id="XP_040715069.1">
    <property type="nucleotide sequence ID" value="XM_040856108.1"/>
</dbReference>
<organism evidence="4 5">
    <name type="scientific">Pseudomassariella vexata</name>
    <dbReference type="NCBI Taxonomy" id="1141098"/>
    <lineage>
        <taxon>Eukaryota</taxon>
        <taxon>Fungi</taxon>
        <taxon>Dikarya</taxon>
        <taxon>Ascomycota</taxon>
        <taxon>Pezizomycotina</taxon>
        <taxon>Sordariomycetes</taxon>
        <taxon>Xylariomycetidae</taxon>
        <taxon>Amphisphaeriales</taxon>
        <taxon>Pseudomassariaceae</taxon>
        <taxon>Pseudomassariella</taxon>
    </lineage>
</organism>
<feature type="region of interest" description="Disordered" evidence="2">
    <location>
        <begin position="138"/>
        <end position="226"/>
    </location>
</feature>
<comment type="caution">
    <text evidence="4">The sequence shown here is derived from an EMBL/GenBank/DDBJ whole genome shotgun (WGS) entry which is preliminary data.</text>
</comment>
<dbReference type="GO" id="GO:0003723">
    <property type="term" value="F:RNA binding"/>
    <property type="evidence" value="ECO:0007669"/>
    <property type="project" value="UniProtKB-KW"/>
</dbReference>
<sequence>MAPPVTPTTPTKRRAVGSSGNLNDLNQIFLSISEQYSLGLSLPDTIRSPAKSRELGDPAELIYNRLRFHCHKNNIHVMLERFRESVIAESKKWVEKPNAEWHVTPSVSGLPKASNHQQRQDLKRLLLKVLDECRPKVEQPNRRPFVRSQSNPLYQLPGTPGKQEPQQPSSDPSQIPSQSKRLSDERHGSTPPKRTKSAVSENSSRSISDIGGEVTSPGKAISPLYFSKPQNRSMYGLSTNSSEETVSSSHKSAVFSFAHKSPGSQETQTTVEASTQEKKRFPPEVSCIYEASEYSMNASSVQASHESFKKLESKAGVQNVNDDGNSVARTNYSYSESSMPLDHDAKLASLDSPVPTASPSKPGAAKKSVEERLEDVWPQIPSCLDDAPMAVIWEIVRVFLHCGVSMSAFNFKYNASWMNQDILWQTFKKHPQLQEKPLPERCQPDAWAAATMKNFQSHGEVVVLSALIDFSSLSTGPLLRVALQPLRLDLSHRLSRRFGSDRFFEILVPSLESNNSISAIRNIGKQGVECVTQWLLNASHCFLGRIWRPFFVRFIRDSASRKPTRNESFGPDPKPIMRDRVYLFAETGNNFRFTTTPTLPPKDEDMNKHTNMDRRGLLDWHLQTANNEKQPYLKLFSRIALGLSRTRPTVILQPDQIRHKEHDLLSPSGKVMNDGIGRLSASLARKIRDILGLIDIPAGFQGRIGSAKGFWIRDVTDDSGEDWIETYPSQRKWHCSFMDEDHRTFEVRSESRELMPASLNTQFLPIIEEQTLDRQAMKSYIGTVLSQTLTGAIEEQRMALEDPVQFRLWAHNNGSQRAERLRDGEVSFVGGLPRSKNDQMAFLVDGGFHPKKQKFLWELGWELRKEKCEELKDRLNIKIGRSAYAYMVIDFQGVLKEDEIHLGFSSKFKGNDFSETFLHGMDVLVARSPAHFVSDIQKVKAVFKPELGSLKDVVIFPSTGNHPLADKLSGGDYDGDIAWVCWDPAIVNNFTTAQVPSRPDFFKEGILSQQTDTFGDLVREHGELATSVFFENSFRFNMRQNLLGKCTNYKEALCYSRKSFSDKVAVRLSALLSDLVDQAKQGIVFTGPDWTKFKKSCIGHLREPPQPAYKAGQWIGEGEPYHLVDYLKFSIAKPIIEQELKNFHYAINGQGEAGVDFYDEDLTRPFDSLDEKRRTEHPKNPLLVPLMAQLHSDIYHIHMEWDRLNMLARKEDLGFYVRINQLFEDFRAIAPKASFELASYLLTQLGPANPDYSNWELLKASTLFKKYYYKGSFVWWIAGRQLQFLKATAQARRTDSPVAFVVAPVWAVLRPDIKSIRTVAASNEGRETAMVTEDTFDSYDTLEISADDDA</sequence>
<evidence type="ECO:0000313" key="4">
    <source>
        <dbReference type="EMBL" id="ORY63412.1"/>
    </source>
</evidence>
<dbReference type="GO" id="GO:0030422">
    <property type="term" value="P:siRNA processing"/>
    <property type="evidence" value="ECO:0007669"/>
    <property type="project" value="TreeGrafter"/>
</dbReference>
<dbReference type="PANTHER" id="PTHR23079:SF14">
    <property type="entry name" value="RNA-DEPENDENT RNA POLYMERASE"/>
    <property type="match status" value="1"/>
</dbReference>
<dbReference type="InterPro" id="IPR007855">
    <property type="entry name" value="RDRP"/>
</dbReference>
<feature type="compositionally biased region" description="Low complexity" evidence="2">
    <location>
        <begin position="163"/>
        <end position="179"/>
    </location>
</feature>
<dbReference type="InParanoid" id="A0A1Y2DVU0"/>
<name>A0A1Y2DVU0_9PEZI</name>